<evidence type="ECO:0000259" key="13">
    <source>
        <dbReference type="Pfam" id="PF01113"/>
    </source>
</evidence>
<dbReference type="GO" id="GO:0019877">
    <property type="term" value="P:diaminopimelate biosynthetic process"/>
    <property type="evidence" value="ECO:0007669"/>
    <property type="project" value="UniProtKB-KW"/>
</dbReference>
<dbReference type="PIRSF" id="PIRSF000161">
    <property type="entry name" value="DHPR"/>
    <property type="match status" value="1"/>
</dbReference>
<dbReference type="PROSITE" id="PS01298">
    <property type="entry name" value="DAPB"/>
    <property type="match status" value="1"/>
</dbReference>
<evidence type="ECO:0000256" key="10">
    <source>
        <dbReference type="ARBA" id="ARBA00038983"/>
    </source>
</evidence>
<comment type="similarity">
    <text evidence="1">Belongs to the DapB family.</text>
</comment>
<comment type="catalytic activity">
    <reaction evidence="11">
        <text>(S)-2,3,4,5-tetrahydrodipicolinate + NADP(+) + H2O = (2S,4S)-4-hydroxy-2,3,4,5-tetrahydrodipicolinate + NADPH + H(+)</text>
        <dbReference type="Rhea" id="RHEA:35331"/>
        <dbReference type="ChEBI" id="CHEBI:15377"/>
        <dbReference type="ChEBI" id="CHEBI:15378"/>
        <dbReference type="ChEBI" id="CHEBI:16845"/>
        <dbReference type="ChEBI" id="CHEBI:57783"/>
        <dbReference type="ChEBI" id="CHEBI:58349"/>
        <dbReference type="ChEBI" id="CHEBI:67139"/>
        <dbReference type="EC" id="1.17.1.8"/>
    </reaction>
</comment>
<dbReference type="InterPro" id="IPR023940">
    <property type="entry name" value="DHDPR_bac"/>
</dbReference>
<name>A0A0F9N4K5_9ZZZZ</name>
<evidence type="ECO:0000256" key="3">
    <source>
        <dbReference type="ARBA" id="ARBA00022605"/>
    </source>
</evidence>
<evidence type="ECO:0000256" key="12">
    <source>
        <dbReference type="ARBA" id="ARBA00049396"/>
    </source>
</evidence>
<comment type="catalytic activity">
    <reaction evidence="12">
        <text>(S)-2,3,4,5-tetrahydrodipicolinate + NAD(+) + H2O = (2S,4S)-4-hydroxy-2,3,4,5-tetrahydrodipicolinate + NADH + H(+)</text>
        <dbReference type="Rhea" id="RHEA:35323"/>
        <dbReference type="ChEBI" id="CHEBI:15377"/>
        <dbReference type="ChEBI" id="CHEBI:15378"/>
        <dbReference type="ChEBI" id="CHEBI:16845"/>
        <dbReference type="ChEBI" id="CHEBI:57540"/>
        <dbReference type="ChEBI" id="CHEBI:57945"/>
        <dbReference type="ChEBI" id="CHEBI:67139"/>
        <dbReference type="EC" id="1.17.1.8"/>
    </reaction>
</comment>
<evidence type="ECO:0000256" key="9">
    <source>
        <dbReference type="ARBA" id="ARBA00037922"/>
    </source>
</evidence>
<dbReference type="FunFam" id="3.30.360.10:FF:000009">
    <property type="entry name" value="4-hydroxy-tetrahydrodipicolinate reductase"/>
    <property type="match status" value="1"/>
</dbReference>
<evidence type="ECO:0000256" key="2">
    <source>
        <dbReference type="ARBA" id="ARBA00022490"/>
    </source>
</evidence>
<dbReference type="InterPro" id="IPR022664">
    <property type="entry name" value="DapB_N_CS"/>
</dbReference>
<keyword evidence="4" id="KW-0521">NADP</keyword>
<feature type="domain" description="Dihydrodipicolinate reductase C-terminal" evidence="14">
    <location>
        <begin position="114"/>
        <end position="243"/>
    </location>
</feature>
<dbReference type="InterPro" id="IPR022663">
    <property type="entry name" value="DapB_C"/>
</dbReference>
<evidence type="ECO:0000256" key="1">
    <source>
        <dbReference type="ARBA" id="ARBA00006642"/>
    </source>
</evidence>
<evidence type="ECO:0000256" key="6">
    <source>
        <dbReference type="ARBA" id="ARBA00023002"/>
    </source>
</evidence>
<sequence length="246" mass="26072">MGSAVIKAVQNDKELQLVGAVDAQSIDADVGEIAGIGKVSVKIISSIDDLKDTDVIVDFTNPEVVENNVLEALEKGAHVVVGTTGLSNEQIANIEKKSKETGRNVLIAPNFAIGAVLMMELSKKAAKYMDSAEIIELHHDQKMDAPSGTALKTADGLDIKSSEIANEKETVKGSRGGLSEGIRIHSVRLPGLVAHQEVVFGAKGQTLTIRHDSIDRVSFMPGVVAAIKEVHNLPGVTIGLENIIKI</sequence>
<keyword evidence="8" id="KW-0457">Lysine biosynthesis</keyword>
<evidence type="ECO:0000256" key="7">
    <source>
        <dbReference type="ARBA" id="ARBA00023027"/>
    </source>
</evidence>
<evidence type="ECO:0000256" key="4">
    <source>
        <dbReference type="ARBA" id="ARBA00022857"/>
    </source>
</evidence>
<dbReference type="SUPFAM" id="SSF51735">
    <property type="entry name" value="NAD(P)-binding Rossmann-fold domains"/>
    <property type="match status" value="1"/>
</dbReference>
<reference evidence="15" key="1">
    <citation type="journal article" date="2015" name="Nature">
        <title>Complex archaea that bridge the gap between prokaryotes and eukaryotes.</title>
        <authorList>
            <person name="Spang A."/>
            <person name="Saw J.H."/>
            <person name="Jorgensen S.L."/>
            <person name="Zaremba-Niedzwiedzka K."/>
            <person name="Martijn J."/>
            <person name="Lind A.E."/>
            <person name="van Eijk R."/>
            <person name="Schleper C."/>
            <person name="Guy L."/>
            <person name="Ettema T.J."/>
        </authorList>
    </citation>
    <scope>NUCLEOTIDE SEQUENCE</scope>
</reference>
<keyword evidence="3" id="KW-0028">Amino-acid biosynthesis</keyword>
<dbReference type="CDD" id="cd02274">
    <property type="entry name" value="DHDPR_N"/>
    <property type="match status" value="1"/>
</dbReference>
<evidence type="ECO:0000256" key="5">
    <source>
        <dbReference type="ARBA" id="ARBA00022915"/>
    </source>
</evidence>
<dbReference type="EC" id="1.17.1.8" evidence="10"/>
<dbReference type="EMBL" id="LAZR01004650">
    <property type="protein sequence ID" value="KKN06747.1"/>
    <property type="molecule type" value="Genomic_DNA"/>
</dbReference>
<keyword evidence="6" id="KW-0560">Oxidoreductase</keyword>
<comment type="pathway">
    <text evidence="9">Amino-acid biosynthesis; L-lysine biosynthesis via DAP pathway; (S)-tetrahydrodipicolinate from L-aspartate: step 4/4.</text>
</comment>
<keyword evidence="7" id="KW-0520">NAD</keyword>
<dbReference type="SUPFAM" id="SSF55347">
    <property type="entry name" value="Glyceraldehyde-3-phosphate dehydrogenase-like, C-terminal domain"/>
    <property type="match status" value="1"/>
</dbReference>
<proteinExistence type="inferred from homology"/>
<gene>
    <name evidence="15" type="ORF">LCGC14_1074130</name>
</gene>
<dbReference type="GO" id="GO:0009089">
    <property type="term" value="P:lysine biosynthetic process via diaminopimelate"/>
    <property type="evidence" value="ECO:0007669"/>
    <property type="project" value="InterPro"/>
</dbReference>
<dbReference type="InterPro" id="IPR000846">
    <property type="entry name" value="DapB_N"/>
</dbReference>
<protein>
    <recommendedName>
        <fullName evidence="10">4-hydroxy-tetrahydrodipicolinate reductase</fullName>
        <ecNumber evidence="10">1.17.1.8</ecNumber>
    </recommendedName>
</protein>
<comment type="caution">
    <text evidence="15">The sequence shown here is derived from an EMBL/GenBank/DDBJ whole genome shotgun (WGS) entry which is preliminary data.</text>
</comment>
<organism evidence="15">
    <name type="scientific">marine sediment metagenome</name>
    <dbReference type="NCBI Taxonomy" id="412755"/>
    <lineage>
        <taxon>unclassified sequences</taxon>
        <taxon>metagenomes</taxon>
        <taxon>ecological metagenomes</taxon>
    </lineage>
</organism>
<dbReference type="Pfam" id="PF05173">
    <property type="entry name" value="DapB_C"/>
    <property type="match status" value="1"/>
</dbReference>
<dbReference type="PANTHER" id="PTHR20836">
    <property type="entry name" value="DIHYDRODIPICOLINATE REDUCTASE"/>
    <property type="match status" value="1"/>
</dbReference>
<evidence type="ECO:0000256" key="11">
    <source>
        <dbReference type="ARBA" id="ARBA00049080"/>
    </source>
</evidence>
<evidence type="ECO:0000313" key="15">
    <source>
        <dbReference type="EMBL" id="KKN06747.1"/>
    </source>
</evidence>
<dbReference type="GO" id="GO:0008839">
    <property type="term" value="F:4-hydroxy-tetrahydrodipicolinate reductase"/>
    <property type="evidence" value="ECO:0007669"/>
    <property type="project" value="UniProtKB-EC"/>
</dbReference>
<evidence type="ECO:0000259" key="14">
    <source>
        <dbReference type="Pfam" id="PF05173"/>
    </source>
</evidence>
<dbReference type="Gene3D" id="3.40.50.720">
    <property type="entry name" value="NAD(P)-binding Rossmann-like Domain"/>
    <property type="match status" value="1"/>
</dbReference>
<feature type="domain" description="Dihydrodipicolinate reductase N-terminal" evidence="13">
    <location>
        <begin position="1"/>
        <end position="111"/>
    </location>
</feature>
<dbReference type="Pfam" id="PF01113">
    <property type="entry name" value="DapB_N"/>
    <property type="match status" value="1"/>
</dbReference>
<keyword evidence="5" id="KW-0220">Diaminopimelate biosynthesis</keyword>
<keyword evidence="2" id="KW-0963">Cytoplasm</keyword>
<dbReference type="GO" id="GO:0005829">
    <property type="term" value="C:cytosol"/>
    <property type="evidence" value="ECO:0007669"/>
    <property type="project" value="TreeGrafter"/>
</dbReference>
<dbReference type="InterPro" id="IPR036291">
    <property type="entry name" value="NAD(P)-bd_dom_sf"/>
</dbReference>
<evidence type="ECO:0000256" key="8">
    <source>
        <dbReference type="ARBA" id="ARBA00023154"/>
    </source>
</evidence>
<dbReference type="HAMAP" id="MF_00102">
    <property type="entry name" value="DapB"/>
    <property type="match status" value="1"/>
</dbReference>
<dbReference type="NCBIfam" id="TIGR00036">
    <property type="entry name" value="dapB"/>
    <property type="match status" value="1"/>
</dbReference>
<dbReference type="PANTHER" id="PTHR20836:SF0">
    <property type="entry name" value="4-HYDROXY-TETRAHYDRODIPICOLINATE REDUCTASE 1, CHLOROPLASTIC-RELATED"/>
    <property type="match status" value="1"/>
</dbReference>
<dbReference type="Gene3D" id="3.30.360.10">
    <property type="entry name" value="Dihydrodipicolinate Reductase, domain 2"/>
    <property type="match status" value="1"/>
</dbReference>
<accession>A0A0F9N4K5</accession>
<dbReference type="AlphaFoldDB" id="A0A0F9N4K5"/>